<evidence type="ECO:0000313" key="2">
    <source>
        <dbReference type="Proteomes" id="UP000304953"/>
    </source>
</evidence>
<dbReference type="Proteomes" id="UP000304953">
    <property type="component" value="Unassembled WGS sequence"/>
</dbReference>
<gene>
    <name evidence="1" type="ORF">E5329_22480</name>
</gene>
<keyword evidence="2" id="KW-1185">Reference proteome</keyword>
<organism evidence="1 2">
    <name type="scientific">Petralouisia muris</name>
    <dbReference type="NCBI Taxonomy" id="3032872"/>
    <lineage>
        <taxon>Bacteria</taxon>
        <taxon>Bacillati</taxon>
        <taxon>Bacillota</taxon>
        <taxon>Clostridia</taxon>
        <taxon>Lachnospirales</taxon>
        <taxon>Lachnospiraceae</taxon>
        <taxon>Petralouisia</taxon>
    </lineage>
</organism>
<protein>
    <submittedName>
        <fullName evidence="1">Uncharacterized protein</fullName>
    </submittedName>
</protein>
<comment type="caution">
    <text evidence="1">The sequence shown here is derived from an EMBL/GenBank/DDBJ whole genome shotgun (WGS) entry which is preliminary data.</text>
</comment>
<reference evidence="1" key="1">
    <citation type="submission" date="2019-04" db="EMBL/GenBank/DDBJ databases">
        <title>Microbes associate with the intestines of laboratory mice.</title>
        <authorList>
            <person name="Navarre W."/>
            <person name="Wong E."/>
            <person name="Huang K."/>
            <person name="Tropini C."/>
            <person name="Ng K."/>
            <person name="Yu B."/>
        </authorList>
    </citation>
    <scope>NUCLEOTIDE SEQUENCE</scope>
    <source>
        <strain evidence="1">NM01_1-7b</strain>
    </source>
</reference>
<name>A0AC61RQH2_9FIRM</name>
<accession>A0AC61RQH2</accession>
<dbReference type="EMBL" id="SRYA01000067">
    <property type="protein sequence ID" value="TGY91183.1"/>
    <property type="molecule type" value="Genomic_DNA"/>
</dbReference>
<evidence type="ECO:0000313" key="1">
    <source>
        <dbReference type="EMBL" id="TGY91183.1"/>
    </source>
</evidence>
<proteinExistence type="predicted"/>
<sequence length="113" mass="12731">MKHKAILKIVADIGMTVMLLFLMTYELIGEAAHEWLGIGHYMFLQNQYVFFDFEESLIFFLATARVGLLLRLCMGGAIRPGPGNGMEAANGGFIKSLQFHERWNGEKTPIHAK</sequence>